<keyword evidence="1" id="KW-0812">Transmembrane</keyword>
<reference evidence="2 3" key="1">
    <citation type="journal article" date="2016" name="Genome Biol. Evol.">
        <title>Divergent and convergent evolution of fungal pathogenicity.</title>
        <authorList>
            <person name="Shang Y."/>
            <person name="Xiao G."/>
            <person name="Zheng P."/>
            <person name="Cen K."/>
            <person name="Zhan S."/>
            <person name="Wang C."/>
        </authorList>
    </citation>
    <scope>NUCLEOTIDE SEQUENCE [LARGE SCALE GENOMIC DNA]</scope>
    <source>
        <strain evidence="2 3">ARSEF 2679</strain>
    </source>
</reference>
<proteinExistence type="predicted"/>
<keyword evidence="3" id="KW-1185">Reference proteome</keyword>
<keyword evidence="1" id="KW-0472">Membrane</keyword>
<protein>
    <submittedName>
        <fullName evidence="2">Uncharacterized protein</fullName>
    </submittedName>
</protein>
<dbReference type="AlphaFoldDB" id="A0A168BLK4"/>
<evidence type="ECO:0000256" key="1">
    <source>
        <dbReference type="SAM" id="Phobius"/>
    </source>
</evidence>
<gene>
    <name evidence="2" type="ORF">ISF_02249</name>
</gene>
<organism evidence="2 3">
    <name type="scientific">Cordyceps fumosorosea (strain ARSEF 2679)</name>
    <name type="common">Isaria fumosorosea</name>
    <dbReference type="NCBI Taxonomy" id="1081104"/>
    <lineage>
        <taxon>Eukaryota</taxon>
        <taxon>Fungi</taxon>
        <taxon>Dikarya</taxon>
        <taxon>Ascomycota</taxon>
        <taxon>Pezizomycotina</taxon>
        <taxon>Sordariomycetes</taxon>
        <taxon>Hypocreomycetidae</taxon>
        <taxon>Hypocreales</taxon>
        <taxon>Cordycipitaceae</taxon>
        <taxon>Cordyceps</taxon>
    </lineage>
</organism>
<dbReference type="RefSeq" id="XP_018706562.1">
    <property type="nucleotide sequence ID" value="XM_018845855.1"/>
</dbReference>
<keyword evidence="1" id="KW-1133">Transmembrane helix</keyword>
<dbReference type="EMBL" id="AZHB01000004">
    <property type="protein sequence ID" value="OAA70275.1"/>
    <property type="molecule type" value="Genomic_DNA"/>
</dbReference>
<evidence type="ECO:0000313" key="2">
    <source>
        <dbReference type="EMBL" id="OAA70275.1"/>
    </source>
</evidence>
<dbReference type="GeneID" id="30018541"/>
<sequence>MLDRTTTFAKEEELGAIQSPDIWGIWIALITLLCMTDHTFIGGLLLVKRELEVEPSGARPESAQAA</sequence>
<accession>A0A168BLK4</accession>
<comment type="caution">
    <text evidence="2">The sequence shown here is derived from an EMBL/GenBank/DDBJ whole genome shotgun (WGS) entry which is preliminary data.</text>
</comment>
<feature type="transmembrane region" description="Helical" evidence="1">
    <location>
        <begin position="23"/>
        <end position="47"/>
    </location>
</feature>
<dbReference type="Proteomes" id="UP000076744">
    <property type="component" value="Unassembled WGS sequence"/>
</dbReference>
<name>A0A168BLK4_CORFA</name>
<evidence type="ECO:0000313" key="3">
    <source>
        <dbReference type="Proteomes" id="UP000076744"/>
    </source>
</evidence>